<dbReference type="RefSeq" id="WP_089919036.1">
    <property type="nucleotide sequence ID" value="NZ_FOBB01000009.1"/>
</dbReference>
<dbReference type="STRING" id="573321.SAMN04488505_1099"/>
<dbReference type="OrthoDB" id="338827at2"/>
<evidence type="ECO:0008006" key="3">
    <source>
        <dbReference type="Google" id="ProtNLM"/>
    </source>
</evidence>
<dbReference type="Proteomes" id="UP000198984">
    <property type="component" value="Unassembled WGS sequence"/>
</dbReference>
<dbReference type="AlphaFoldDB" id="A0A1H8EQU2"/>
<name>A0A1H8EQU2_9BACT</name>
<dbReference type="EMBL" id="FOBB01000009">
    <property type="protein sequence ID" value="SEN21879.1"/>
    <property type="molecule type" value="Genomic_DNA"/>
</dbReference>
<gene>
    <name evidence="1" type="ORF">SAMN04488505_1099</name>
</gene>
<keyword evidence="2" id="KW-1185">Reference proteome</keyword>
<protein>
    <recommendedName>
        <fullName evidence="3">Cytochrome c domain-containing protein</fullName>
    </recommendedName>
</protein>
<evidence type="ECO:0000313" key="1">
    <source>
        <dbReference type="EMBL" id="SEN21879.1"/>
    </source>
</evidence>
<sequence>MKKILLPLLVIMLLLLQSWKWEPAADKSVLLPVLSAYHIFEGNPADLIPAKEYTPYELATTLFSDYAEKQRLVKVPAGFRLTPNGDQLPDFPEGTILVKTFFYYTDKRDTAKGRRIMETRVMIKTADAWQAGTYQWNAAQTDAVLITGGATEKVQWTNANGEQQSVRYEIPDQRSCRSCHQGNGTLLPIGPKLRNLNRIVLRNGQKVNQLQYLSHAGLLPELDIAAITALPAWDNEQAPLAERARAYLEVNCAHCHRSGGWAARTGLRLSYELSFEDTHIERNGNRMVHKVAQGQMPKIGTTIVHAEGLALIRSYINGLQ</sequence>
<proteinExistence type="predicted"/>
<accession>A0A1H8EQU2</accession>
<reference evidence="1 2" key="1">
    <citation type="submission" date="2016-10" db="EMBL/GenBank/DDBJ databases">
        <authorList>
            <person name="de Groot N.N."/>
        </authorList>
    </citation>
    <scope>NUCLEOTIDE SEQUENCE [LARGE SCALE GENOMIC DNA]</scope>
    <source>
        <strain evidence="1 2">DSM 21039</strain>
    </source>
</reference>
<evidence type="ECO:0000313" key="2">
    <source>
        <dbReference type="Proteomes" id="UP000198984"/>
    </source>
</evidence>
<organism evidence="1 2">
    <name type="scientific">Chitinophaga rupis</name>
    <dbReference type="NCBI Taxonomy" id="573321"/>
    <lineage>
        <taxon>Bacteria</taxon>
        <taxon>Pseudomonadati</taxon>
        <taxon>Bacteroidota</taxon>
        <taxon>Chitinophagia</taxon>
        <taxon>Chitinophagales</taxon>
        <taxon>Chitinophagaceae</taxon>
        <taxon>Chitinophaga</taxon>
    </lineage>
</organism>